<name>A0A0V0GLV4_SOLCH</name>
<sequence>MICLYLNLPMKFFGYFTFISHYISFSHRNEDLKQNKVSKIQEFIVNNHIKSRFKLDSTYEHLFQLIQTNYAIKLRHKHNMSKYRSPSTKNF</sequence>
<reference evidence="1" key="1">
    <citation type="submission" date="2015-12" db="EMBL/GenBank/DDBJ databases">
        <title>Gene expression during late stages of embryo sac development: a critical building block for successful pollen-pistil interactions.</title>
        <authorList>
            <person name="Liu Y."/>
            <person name="Joly V."/>
            <person name="Sabar M."/>
            <person name="Matton D.P."/>
        </authorList>
    </citation>
    <scope>NUCLEOTIDE SEQUENCE</scope>
</reference>
<proteinExistence type="predicted"/>
<evidence type="ECO:0000313" key="1">
    <source>
        <dbReference type="EMBL" id="JAP09266.1"/>
    </source>
</evidence>
<protein>
    <submittedName>
        <fullName evidence="1">Putative ovule protein</fullName>
    </submittedName>
</protein>
<accession>A0A0V0GLV4</accession>
<feature type="non-terminal residue" evidence="1">
    <location>
        <position position="91"/>
    </location>
</feature>
<dbReference type="EMBL" id="GEDG01035343">
    <property type="protein sequence ID" value="JAP09266.1"/>
    <property type="molecule type" value="Transcribed_RNA"/>
</dbReference>
<organism evidence="1">
    <name type="scientific">Solanum chacoense</name>
    <name type="common">Chaco potato</name>
    <dbReference type="NCBI Taxonomy" id="4108"/>
    <lineage>
        <taxon>Eukaryota</taxon>
        <taxon>Viridiplantae</taxon>
        <taxon>Streptophyta</taxon>
        <taxon>Embryophyta</taxon>
        <taxon>Tracheophyta</taxon>
        <taxon>Spermatophyta</taxon>
        <taxon>Magnoliopsida</taxon>
        <taxon>eudicotyledons</taxon>
        <taxon>Gunneridae</taxon>
        <taxon>Pentapetalae</taxon>
        <taxon>asterids</taxon>
        <taxon>lamiids</taxon>
        <taxon>Solanales</taxon>
        <taxon>Solanaceae</taxon>
        <taxon>Solanoideae</taxon>
        <taxon>Solaneae</taxon>
        <taxon>Solanum</taxon>
    </lineage>
</organism>
<dbReference type="AlphaFoldDB" id="A0A0V0GLV4"/>